<evidence type="ECO:0000313" key="12">
    <source>
        <dbReference type="Ensembl" id="ENSNMLP00000013224.1"/>
    </source>
</evidence>
<dbReference type="InterPro" id="IPR032397">
    <property type="entry name" value="RHD_dimer"/>
</dbReference>
<dbReference type="InterPro" id="IPR008366">
    <property type="entry name" value="NFAT"/>
</dbReference>
<dbReference type="InterPro" id="IPR011539">
    <property type="entry name" value="RHD_DNA_bind_dom"/>
</dbReference>
<dbReference type="SMART" id="SM00429">
    <property type="entry name" value="IPT"/>
    <property type="match status" value="1"/>
</dbReference>
<evidence type="ECO:0000256" key="6">
    <source>
        <dbReference type="ARBA" id="ARBA00023015"/>
    </source>
</evidence>
<sequence length="509" mass="57709">MPTAWNPHPTHHGAFSMSMTPLPSLEWQLPSEMGQYKLHIQQHPKSYHRAHYETEGSRGAVKTSSGGHPEVQLSGYHGSSALSLQVFIGTADERLLKPHSFYQVHRVTGKTVTTPSMERIISGTKVLEILLEPKNNMRVMIDCVGILKLRNADIELRNGETDIGRKNTRVRLVFRVHIPEPGGQLVSLQVCSQPIECSQRAQEMPTVESQDLDRCSVHGGQQMVLTGLNFTIDSRVIFTERKQDGEQIWEAEATVDRDKTQSNMLFVEVPPYRDRRICRPVKVNFCVINGKKNMSQFQHFTFTPLIAIKAEPVDDYQVNYGYADNPAITGLPMKSLYHHHLDQDNSLQALGVSPTMYNHLSPVDTRFHGLLPDPMDPHYYQYRSCPALYHNQRSKNSPVLLSSSAHQAKLTVPCDANHEGDSLESFFLPKSRNQSSYETLVPLGRSPTSRYTQVCRQDPSCELLKQIHAGRGDQDETERSSVKQENISYAYLEDVNDIIRRDLKDHNVE</sequence>
<name>A0A8C6SXL7_9GOBI</name>
<evidence type="ECO:0000256" key="2">
    <source>
        <dbReference type="ARBA" id="ARBA00004496"/>
    </source>
</evidence>
<dbReference type="Gene3D" id="2.60.40.10">
    <property type="entry name" value="Immunoglobulins"/>
    <property type="match status" value="1"/>
</dbReference>
<evidence type="ECO:0000256" key="10">
    <source>
        <dbReference type="SAM" id="MobiDB-lite"/>
    </source>
</evidence>
<organism evidence="12 13">
    <name type="scientific">Neogobius melanostomus</name>
    <name type="common">round goby</name>
    <dbReference type="NCBI Taxonomy" id="47308"/>
    <lineage>
        <taxon>Eukaryota</taxon>
        <taxon>Metazoa</taxon>
        <taxon>Chordata</taxon>
        <taxon>Craniata</taxon>
        <taxon>Vertebrata</taxon>
        <taxon>Euteleostomi</taxon>
        <taxon>Actinopterygii</taxon>
        <taxon>Neopterygii</taxon>
        <taxon>Teleostei</taxon>
        <taxon>Neoteleostei</taxon>
        <taxon>Acanthomorphata</taxon>
        <taxon>Gobiaria</taxon>
        <taxon>Gobiiformes</taxon>
        <taxon>Gobioidei</taxon>
        <taxon>Gobiidae</taxon>
        <taxon>Benthophilinae</taxon>
        <taxon>Neogobiini</taxon>
        <taxon>Neogobius</taxon>
    </lineage>
</organism>
<dbReference type="FunFam" id="2.60.40.10:FF:000040">
    <property type="entry name" value="Nuclear factor of activated T-cells, cytoplasmic, calcineurin-dependent 2"/>
    <property type="match status" value="1"/>
</dbReference>
<accession>A0A8C6SXL7</accession>
<dbReference type="Pfam" id="PF16179">
    <property type="entry name" value="RHD_dimer"/>
    <property type="match status" value="1"/>
</dbReference>
<keyword evidence="5" id="KW-0677">Repeat</keyword>
<dbReference type="FunFam" id="2.60.40.340:FF:000001">
    <property type="entry name" value="Nuclear factor of activated T-cells, cytoplasmic, calcineurin-dependent 2"/>
    <property type="match status" value="1"/>
</dbReference>
<evidence type="ECO:0000256" key="5">
    <source>
        <dbReference type="ARBA" id="ARBA00022737"/>
    </source>
</evidence>
<protein>
    <recommendedName>
        <fullName evidence="11">RHD domain-containing protein</fullName>
    </recommendedName>
</protein>
<dbReference type="InterPro" id="IPR008967">
    <property type="entry name" value="p53-like_TF_DNA-bd_sf"/>
</dbReference>
<keyword evidence="6" id="KW-0805">Transcription regulation</keyword>
<dbReference type="GO" id="GO:0000978">
    <property type="term" value="F:RNA polymerase II cis-regulatory region sequence-specific DNA binding"/>
    <property type="evidence" value="ECO:0007669"/>
    <property type="project" value="TreeGrafter"/>
</dbReference>
<evidence type="ECO:0000256" key="3">
    <source>
        <dbReference type="ARBA" id="ARBA00022490"/>
    </source>
</evidence>
<keyword evidence="3" id="KW-0963">Cytoplasm</keyword>
<dbReference type="GO" id="GO:0005634">
    <property type="term" value="C:nucleus"/>
    <property type="evidence" value="ECO:0007669"/>
    <property type="project" value="UniProtKB-SubCell"/>
</dbReference>
<feature type="domain" description="RHD" evidence="11">
    <location>
        <begin position="20"/>
        <end position="202"/>
    </location>
</feature>
<dbReference type="PANTHER" id="PTHR12533">
    <property type="entry name" value="NFAT"/>
    <property type="match status" value="1"/>
</dbReference>
<keyword evidence="7" id="KW-0238">DNA-binding</keyword>
<dbReference type="InterPro" id="IPR014756">
    <property type="entry name" value="Ig_E-set"/>
</dbReference>
<dbReference type="Pfam" id="PF00554">
    <property type="entry name" value="RHD_DNA_bind"/>
    <property type="match status" value="1"/>
</dbReference>
<evidence type="ECO:0000256" key="9">
    <source>
        <dbReference type="ARBA" id="ARBA00023242"/>
    </source>
</evidence>
<dbReference type="Gene3D" id="2.60.40.340">
    <property type="entry name" value="Rel homology domain (RHD), DNA-binding domain"/>
    <property type="match status" value="1"/>
</dbReference>
<dbReference type="AlphaFoldDB" id="A0A8C6SXL7"/>
<dbReference type="InterPro" id="IPR037059">
    <property type="entry name" value="RHD_DNA_bind_dom_sf"/>
</dbReference>
<dbReference type="GO" id="GO:0005667">
    <property type="term" value="C:transcription regulator complex"/>
    <property type="evidence" value="ECO:0007669"/>
    <property type="project" value="TreeGrafter"/>
</dbReference>
<dbReference type="SUPFAM" id="SSF81296">
    <property type="entry name" value="E set domains"/>
    <property type="match status" value="1"/>
</dbReference>
<keyword evidence="4" id="KW-0597">Phosphoprotein</keyword>
<keyword evidence="9" id="KW-0539">Nucleus</keyword>
<dbReference type="GO" id="GO:0005737">
    <property type="term" value="C:cytoplasm"/>
    <property type="evidence" value="ECO:0007669"/>
    <property type="project" value="UniProtKB-SubCell"/>
</dbReference>
<dbReference type="PRINTS" id="PR01789">
    <property type="entry name" value="NUCFACTORATC"/>
</dbReference>
<keyword evidence="13" id="KW-1185">Reference proteome</keyword>
<proteinExistence type="predicted"/>
<evidence type="ECO:0000259" key="11">
    <source>
        <dbReference type="PROSITE" id="PS50254"/>
    </source>
</evidence>
<dbReference type="PANTHER" id="PTHR12533:SF4">
    <property type="entry name" value="NUCLEAR FACTOR OF ACTIVATED T-CELLS, CYTOPLASMIC 2"/>
    <property type="match status" value="1"/>
</dbReference>
<evidence type="ECO:0000256" key="1">
    <source>
        <dbReference type="ARBA" id="ARBA00004123"/>
    </source>
</evidence>
<dbReference type="Ensembl" id="ENSNMLT00000014885.1">
    <property type="protein sequence ID" value="ENSNMLP00000013224.1"/>
    <property type="gene ID" value="ENSNMLG00000008882.1"/>
</dbReference>
<dbReference type="GO" id="GO:0007399">
    <property type="term" value="P:nervous system development"/>
    <property type="evidence" value="ECO:0007669"/>
    <property type="project" value="UniProtKB-ARBA"/>
</dbReference>
<reference evidence="12" key="1">
    <citation type="submission" date="2025-08" db="UniProtKB">
        <authorList>
            <consortium name="Ensembl"/>
        </authorList>
    </citation>
    <scope>IDENTIFICATION</scope>
</reference>
<dbReference type="GO" id="GO:0033173">
    <property type="term" value="P:calcineurin-NFAT signaling cascade"/>
    <property type="evidence" value="ECO:0007669"/>
    <property type="project" value="TreeGrafter"/>
</dbReference>
<evidence type="ECO:0000256" key="8">
    <source>
        <dbReference type="ARBA" id="ARBA00023163"/>
    </source>
</evidence>
<evidence type="ECO:0000256" key="4">
    <source>
        <dbReference type="ARBA" id="ARBA00022553"/>
    </source>
</evidence>
<feature type="region of interest" description="Disordered" evidence="10">
    <location>
        <begin position="52"/>
        <end position="72"/>
    </location>
</feature>
<dbReference type="PROSITE" id="PS50254">
    <property type="entry name" value="REL_2"/>
    <property type="match status" value="1"/>
</dbReference>
<dbReference type="Proteomes" id="UP000694523">
    <property type="component" value="Unplaced"/>
</dbReference>
<dbReference type="InterPro" id="IPR013783">
    <property type="entry name" value="Ig-like_fold"/>
</dbReference>
<dbReference type="SUPFAM" id="SSF49417">
    <property type="entry name" value="p53-like transcription factors"/>
    <property type="match status" value="1"/>
</dbReference>
<dbReference type="GO" id="GO:0000981">
    <property type="term" value="F:DNA-binding transcription factor activity, RNA polymerase II-specific"/>
    <property type="evidence" value="ECO:0007669"/>
    <property type="project" value="TreeGrafter"/>
</dbReference>
<reference evidence="12" key="2">
    <citation type="submission" date="2025-09" db="UniProtKB">
        <authorList>
            <consortium name="Ensembl"/>
        </authorList>
    </citation>
    <scope>IDENTIFICATION</scope>
</reference>
<keyword evidence="8" id="KW-0804">Transcription</keyword>
<dbReference type="InterPro" id="IPR002909">
    <property type="entry name" value="IPT_dom"/>
</dbReference>
<evidence type="ECO:0000256" key="7">
    <source>
        <dbReference type="ARBA" id="ARBA00023125"/>
    </source>
</evidence>
<comment type="subcellular location">
    <subcellularLocation>
        <location evidence="2">Cytoplasm</location>
    </subcellularLocation>
    <subcellularLocation>
        <location evidence="1">Nucleus</location>
    </subcellularLocation>
</comment>
<evidence type="ECO:0000313" key="13">
    <source>
        <dbReference type="Proteomes" id="UP000694523"/>
    </source>
</evidence>